<name>A0A2W7SF99_9BACT</name>
<dbReference type="Pfam" id="PF00293">
    <property type="entry name" value="NUDIX"/>
    <property type="match status" value="1"/>
</dbReference>
<feature type="domain" description="Nudix hydrolase" evidence="2">
    <location>
        <begin position="3"/>
        <end position="133"/>
    </location>
</feature>
<keyword evidence="1" id="KW-0378">Hydrolase</keyword>
<accession>A0A2W7SF99</accession>
<dbReference type="Gene3D" id="3.90.79.10">
    <property type="entry name" value="Nucleoside Triphosphate Pyrophosphohydrolase"/>
    <property type="match status" value="1"/>
</dbReference>
<dbReference type="InterPro" id="IPR020084">
    <property type="entry name" value="NUDIX_hydrolase_CS"/>
</dbReference>
<dbReference type="PROSITE" id="PS51462">
    <property type="entry name" value="NUDIX"/>
    <property type="match status" value="1"/>
</dbReference>
<evidence type="ECO:0000256" key="1">
    <source>
        <dbReference type="ARBA" id="ARBA00022801"/>
    </source>
</evidence>
<comment type="caution">
    <text evidence="3">The sequence shown here is derived from an EMBL/GenBank/DDBJ whole genome shotgun (WGS) entry which is preliminary data.</text>
</comment>
<dbReference type="PANTHER" id="PTHR43736:SF1">
    <property type="entry name" value="DIHYDRONEOPTERIN TRIPHOSPHATE DIPHOSPHATASE"/>
    <property type="match status" value="1"/>
</dbReference>
<evidence type="ECO:0000259" key="2">
    <source>
        <dbReference type="PROSITE" id="PS51462"/>
    </source>
</evidence>
<dbReference type="PROSITE" id="PS00893">
    <property type="entry name" value="NUDIX_BOX"/>
    <property type="match status" value="1"/>
</dbReference>
<dbReference type="CDD" id="cd03673">
    <property type="entry name" value="NUDIX_Ap6A_hydrolase"/>
    <property type="match status" value="1"/>
</dbReference>
<dbReference type="Proteomes" id="UP000249720">
    <property type="component" value="Unassembled WGS sequence"/>
</dbReference>
<protein>
    <submittedName>
        <fullName evidence="3">ADP-ribose pyrophosphatase YjhB (NUDIX family)</fullName>
    </submittedName>
</protein>
<gene>
    <name evidence="3" type="ORF">LX80_00095</name>
</gene>
<reference evidence="3 4" key="1">
    <citation type="submission" date="2018-06" db="EMBL/GenBank/DDBJ databases">
        <title>Genomic Encyclopedia of Archaeal and Bacterial Type Strains, Phase II (KMG-II): from individual species to whole genera.</title>
        <authorList>
            <person name="Goeker M."/>
        </authorList>
    </citation>
    <scope>NUCLEOTIDE SEQUENCE [LARGE SCALE GENOMIC DNA]</scope>
    <source>
        <strain evidence="3 4">DSM 23241</strain>
    </source>
</reference>
<dbReference type="PANTHER" id="PTHR43736">
    <property type="entry name" value="ADP-RIBOSE PYROPHOSPHATASE"/>
    <property type="match status" value="1"/>
</dbReference>
<proteinExistence type="predicted"/>
<evidence type="ECO:0000313" key="4">
    <source>
        <dbReference type="Proteomes" id="UP000249720"/>
    </source>
</evidence>
<evidence type="ECO:0000313" key="3">
    <source>
        <dbReference type="EMBL" id="PZX65607.1"/>
    </source>
</evidence>
<keyword evidence="4" id="KW-1185">Reference proteome</keyword>
<organism evidence="3 4">
    <name type="scientific">Hydrotalea sandarakina</name>
    <dbReference type="NCBI Taxonomy" id="1004304"/>
    <lineage>
        <taxon>Bacteria</taxon>
        <taxon>Pseudomonadati</taxon>
        <taxon>Bacteroidota</taxon>
        <taxon>Chitinophagia</taxon>
        <taxon>Chitinophagales</taxon>
        <taxon>Chitinophagaceae</taxon>
        <taxon>Hydrotalea</taxon>
    </lineage>
</organism>
<dbReference type="SUPFAM" id="SSF55811">
    <property type="entry name" value="Nudix"/>
    <property type="match status" value="1"/>
</dbReference>
<dbReference type="GO" id="GO:0016787">
    <property type="term" value="F:hydrolase activity"/>
    <property type="evidence" value="ECO:0007669"/>
    <property type="project" value="UniProtKB-KW"/>
</dbReference>
<sequence>MKKIVIAGGGLITNEDGEILMIFRRGIWDLPKGKKEEDETIQTCVMREVEEETGLHQLTLGNEIAVTVHEYVDTYSGNEIEKHTHWFLMKANKAEKLIPQAIEDISEVIWVKPSDLHQYLQHTYPSIIEVLKKAGYTNA</sequence>
<dbReference type="OrthoDB" id="9816289at2"/>
<dbReference type="InterPro" id="IPR015797">
    <property type="entry name" value="NUDIX_hydrolase-like_dom_sf"/>
</dbReference>
<dbReference type="RefSeq" id="WP_111293090.1">
    <property type="nucleotide sequence ID" value="NZ_QKZV01000001.1"/>
</dbReference>
<dbReference type="InterPro" id="IPR000086">
    <property type="entry name" value="NUDIX_hydrolase_dom"/>
</dbReference>
<dbReference type="EMBL" id="QKZV01000001">
    <property type="protein sequence ID" value="PZX65607.1"/>
    <property type="molecule type" value="Genomic_DNA"/>
</dbReference>
<dbReference type="AlphaFoldDB" id="A0A2W7SF99"/>